<protein>
    <recommendedName>
        <fullName evidence="9">Probable beta-glucosidase btgE</fullName>
    </recommendedName>
    <alternativeName>
        <fullName evidence="10">Beta-D-glucoside glucohydrolase btgE</fullName>
    </alternativeName>
    <alternativeName>
        <fullName evidence="12">Cellobiase btgE</fullName>
    </alternativeName>
    <alternativeName>
        <fullName evidence="11">Gentiobiase btgE</fullName>
    </alternativeName>
</protein>
<evidence type="ECO:0000313" key="13">
    <source>
        <dbReference type="EMBL" id="KAF2772054.1"/>
    </source>
</evidence>
<dbReference type="GO" id="GO:0009277">
    <property type="term" value="C:fungal-type cell wall"/>
    <property type="evidence" value="ECO:0007669"/>
    <property type="project" value="TreeGrafter"/>
</dbReference>
<evidence type="ECO:0000256" key="1">
    <source>
        <dbReference type="ARBA" id="ARBA00004191"/>
    </source>
</evidence>
<evidence type="ECO:0000256" key="2">
    <source>
        <dbReference type="ARBA" id="ARBA00008773"/>
    </source>
</evidence>
<keyword evidence="5" id="KW-0732">Signal</keyword>
<evidence type="ECO:0000256" key="3">
    <source>
        <dbReference type="ARBA" id="ARBA00022512"/>
    </source>
</evidence>
<evidence type="ECO:0000256" key="8">
    <source>
        <dbReference type="ARBA" id="ARBA00024983"/>
    </source>
</evidence>
<keyword evidence="3" id="KW-0134">Cell wall</keyword>
<evidence type="ECO:0000256" key="9">
    <source>
        <dbReference type="ARBA" id="ARBA00039284"/>
    </source>
</evidence>
<sequence>MATKQTCKQKQDIQSDIQEIAAKGFSTVRIYGTNCQEHEHVGEAAKAHGLKVILGVDIGRPEEGNGVGSKYVEDMIRDITSTYQNNGWWEIVTLVVVGNEAIFSGCASAGSLASTLTAAKASFKSAGYNGNFSTAEPMNIIAENKDILCPILDVVGANIHPFFNPQTTAASAGTFVASSLHDLAAYCPGGKAVINLETGWPSGPAGFGDPNHGPVAGLEQQKTAIKNIVDNAGDKSVILSWANDMWKASGEEQFWGVNSIFS</sequence>
<reference evidence="13" key="1">
    <citation type="journal article" date="2020" name="Stud. Mycol.">
        <title>101 Dothideomycetes genomes: a test case for predicting lifestyles and emergence of pathogens.</title>
        <authorList>
            <person name="Haridas S."/>
            <person name="Albert R."/>
            <person name="Binder M."/>
            <person name="Bloem J."/>
            <person name="Labutti K."/>
            <person name="Salamov A."/>
            <person name="Andreopoulos B."/>
            <person name="Baker S."/>
            <person name="Barry K."/>
            <person name="Bills G."/>
            <person name="Bluhm B."/>
            <person name="Cannon C."/>
            <person name="Castanera R."/>
            <person name="Culley D."/>
            <person name="Daum C."/>
            <person name="Ezra D."/>
            <person name="Gonzalez J."/>
            <person name="Henrissat B."/>
            <person name="Kuo A."/>
            <person name="Liang C."/>
            <person name="Lipzen A."/>
            <person name="Lutzoni F."/>
            <person name="Magnuson J."/>
            <person name="Mondo S."/>
            <person name="Nolan M."/>
            <person name="Ohm R."/>
            <person name="Pangilinan J."/>
            <person name="Park H.-J."/>
            <person name="Ramirez L."/>
            <person name="Alfaro M."/>
            <person name="Sun H."/>
            <person name="Tritt A."/>
            <person name="Yoshinaga Y."/>
            <person name="Zwiers L.-H."/>
            <person name="Turgeon B."/>
            <person name="Goodwin S."/>
            <person name="Spatafora J."/>
            <person name="Crous P."/>
            <person name="Grigoriev I."/>
        </authorList>
    </citation>
    <scope>NUCLEOTIDE SEQUENCE</scope>
    <source>
        <strain evidence="13">CBS 116005</strain>
    </source>
</reference>
<keyword evidence="6 13" id="KW-0378">Hydrolase</keyword>
<organism evidence="13 14">
    <name type="scientific">Teratosphaeria nubilosa</name>
    <dbReference type="NCBI Taxonomy" id="161662"/>
    <lineage>
        <taxon>Eukaryota</taxon>
        <taxon>Fungi</taxon>
        <taxon>Dikarya</taxon>
        <taxon>Ascomycota</taxon>
        <taxon>Pezizomycotina</taxon>
        <taxon>Dothideomycetes</taxon>
        <taxon>Dothideomycetidae</taxon>
        <taxon>Mycosphaerellales</taxon>
        <taxon>Teratosphaeriaceae</taxon>
        <taxon>Teratosphaeria</taxon>
    </lineage>
</organism>
<gene>
    <name evidence="13" type="ORF">EJ03DRAFT_324895</name>
</gene>
<dbReference type="GO" id="GO:0042973">
    <property type="term" value="F:glucan endo-1,3-beta-D-glucosidase activity"/>
    <property type="evidence" value="ECO:0007669"/>
    <property type="project" value="TreeGrafter"/>
</dbReference>
<evidence type="ECO:0000256" key="4">
    <source>
        <dbReference type="ARBA" id="ARBA00022525"/>
    </source>
</evidence>
<comment type="subcellular location">
    <subcellularLocation>
        <location evidence="1">Secreted</location>
        <location evidence="1">Cell wall</location>
    </subcellularLocation>
</comment>
<dbReference type="EMBL" id="ML995816">
    <property type="protein sequence ID" value="KAF2772054.1"/>
    <property type="molecule type" value="Genomic_DNA"/>
</dbReference>
<evidence type="ECO:0000256" key="12">
    <source>
        <dbReference type="ARBA" id="ARBA00042762"/>
    </source>
</evidence>
<name>A0A6G1LIR6_9PEZI</name>
<dbReference type="Proteomes" id="UP000799436">
    <property type="component" value="Unassembled WGS sequence"/>
</dbReference>
<dbReference type="GO" id="GO:0005576">
    <property type="term" value="C:extracellular region"/>
    <property type="evidence" value="ECO:0007669"/>
    <property type="project" value="TreeGrafter"/>
</dbReference>
<evidence type="ECO:0000313" key="14">
    <source>
        <dbReference type="Proteomes" id="UP000799436"/>
    </source>
</evidence>
<dbReference type="GO" id="GO:0071555">
    <property type="term" value="P:cell wall organization"/>
    <property type="evidence" value="ECO:0007669"/>
    <property type="project" value="TreeGrafter"/>
</dbReference>
<evidence type="ECO:0000256" key="11">
    <source>
        <dbReference type="ARBA" id="ARBA00041516"/>
    </source>
</evidence>
<evidence type="ECO:0000256" key="5">
    <source>
        <dbReference type="ARBA" id="ARBA00022729"/>
    </source>
</evidence>
<accession>A0A6G1LIR6</accession>
<evidence type="ECO:0000256" key="7">
    <source>
        <dbReference type="ARBA" id="ARBA00023295"/>
    </source>
</evidence>
<dbReference type="OrthoDB" id="4082933at2759"/>
<dbReference type="Gene3D" id="3.20.20.80">
    <property type="entry name" value="Glycosidases"/>
    <property type="match status" value="1"/>
</dbReference>
<dbReference type="GO" id="GO:0009986">
    <property type="term" value="C:cell surface"/>
    <property type="evidence" value="ECO:0007669"/>
    <property type="project" value="TreeGrafter"/>
</dbReference>
<dbReference type="PANTHER" id="PTHR16631">
    <property type="entry name" value="GLUCAN 1,3-BETA-GLUCOSIDASE"/>
    <property type="match status" value="1"/>
</dbReference>
<keyword evidence="14" id="KW-1185">Reference proteome</keyword>
<dbReference type="AlphaFoldDB" id="A0A6G1LIR6"/>
<dbReference type="InterPro" id="IPR050732">
    <property type="entry name" value="Beta-glucan_modifiers"/>
</dbReference>
<dbReference type="InterPro" id="IPR017853">
    <property type="entry name" value="GH"/>
</dbReference>
<comment type="function">
    <text evidence="8">Beta-glucosidases are one of a number of cellulolytic enzymes involved in the degradation of cellulosic biomass. Catalyzes the last step releasing glucose from the inhibitory cellobiose.</text>
</comment>
<keyword evidence="4" id="KW-0964">Secreted</keyword>
<dbReference type="SUPFAM" id="SSF51445">
    <property type="entry name" value="(Trans)glycosidases"/>
    <property type="match status" value="1"/>
</dbReference>
<evidence type="ECO:0000256" key="6">
    <source>
        <dbReference type="ARBA" id="ARBA00022801"/>
    </source>
</evidence>
<proteinExistence type="inferred from homology"/>
<evidence type="ECO:0000256" key="10">
    <source>
        <dbReference type="ARBA" id="ARBA00041495"/>
    </source>
</evidence>
<keyword evidence="7" id="KW-0326">Glycosidase</keyword>
<comment type="similarity">
    <text evidence="2">Belongs to the glycosyl hydrolase 17 family.</text>
</comment>
<dbReference type="PANTHER" id="PTHR16631:SF24">
    <property type="entry name" value="FAMILY 17 GLUCOSIDASE SCW11-RELATED"/>
    <property type="match status" value="1"/>
</dbReference>